<proteinExistence type="predicted"/>
<keyword evidence="2" id="KW-1185">Reference proteome</keyword>
<protein>
    <submittedName>
        <fullName evidence="1">Uncharacterized protein</fullName>
    </submittedName>
</protein>
<reference evidence="1" key="1">
    <citation type="journal article" date="2023" name="Insect Mol. Biol.">
        <title>Genome sequencing provides insights into the evolution of gene families encoding plant cell wall-degrading enzymes in longhorned beetles.</title>
        <authorList>
            <person name="Shin N.R."/>
            <person name="Okamura Y."/>
            <person name="Kirsch R."/>
            <person name="Pauchet Y."/>
        </authorList>
    </citation>
    <scope>NUCLEOTIDE SEQUENCE</scope>
    <source>
        <strain evidence="1">RBIC_L_NR</strain>
    </source>
</reference>
<organism evidence="1 2">
    <name type="scientific">Rhamnusium bicolor</name>
    <dbReference type="NCBI Taxonomy" id="1586634"/>
    <lineage>
        <taxon>Eukaryota</taxon>
        <taxon>Metazoa</taxon>
        <taxon>Ecdysozoa</taxon>
        <taxon>Arthropoda</taxon>
        <taxon>Hexapoda</taxon>
        <taxon>Insecta</taxon>
        <taxon>Pterygota</taxon>
        <taxon>Neoptera</taxon>
        <taxon>Endopterygota</taxon>
        <taxon>Coleoptera</taxon>
        <taxon>Polyphaga</taxon>
        <taxon>Cucujiformia</taxon>
        <taxon>Chrysomeloidea</taxon>
        <taxon>Cerambycidae</taxon>
        <taxon>Lepturinae</taxon>
        <taxon>Rhagiini</taxon>
        <taxon>Rhamnusium</taxon>
    </lineage>
</organism>
<dbReference type="AlphaFoldDB" id="A0AAV8ZQJ2"/>
<sequence>MQHPESHILFFDIESLIIELLTEEYNMMSPGSLEAAGLISQSEYLKVAALTQSASPDAHKKIAGKCIRL</sequence>
<comment type="caution">
    <text evidence="1">The sequence shown here is derived from an EMBL/GenBank/DDBJ whole genome shotgun (WGS) entry which is preliminary data.</text>
</comment>
<name>A0AAV8ZQJ2_9CUCU</name>
<dbReference type="EMBL" id="JANEYF010000856">
    <property type="protein sequence ID" value="KAJ8967396.1"/>
    <property type="molecule type" value="Genomic_DNA"/>
</dbReference>
<accession>A0AAV8ZQJ2</accession>
<dbReference type="Proteomes" id="UP001162156">
    <property type="component" value="Unassembled WGS sequence"/>
</dbReference>
<gene>
    <name evidence="1" type="ORF">NQ314_002903</name>
</gene>
<evidence type="ECO:0000313" key="1">
    <source>
        <dbReference type="EMBL" id="KAJ8967396.1"/>
    </source>
</evidence>
<evidence type="ECO:0000313" key="2">
    <source>
        <dbReference type="Proteomes" id="UP001162156"/>
    </source>
</evidence>